<dbReference type="Pfam" id="PF14520">
    <property type="entry name" value="HHH_5"/>
    <property type="match status" value="1"/>
</dbReference>
<dbReference type="Pfam" id="PF07499">
    <property type="entry name" value="RuvA_C"/>
    <property type="match status" value="1"/>
</dbReference>
<dbReference type="Gene3D" id="2.40.50.140">
    <property type="entry name" value="Nucleic acid-binding proteins"/>
    <property type="match status" value="1"/>
</dbReference>
<dbReference type="Proteomes" id="UP000178372">
    <property type="component" value="Unassembled WGS sequence"/>
</dbReference>
<keyword evidence="2 6" id="KW-0227">DNA damage</keyword>
<evidence type="ECO:0000313" key="9">
    <source>
        <dbReference type="Proteomes" id="UP000178372"/>
    </source>
</evidence>
<dbReference type="GO" id="GO:0006310">
    <property type="term" value="P:DNA recombination"/>
    <property type="evidence" value="ECO:0007669"/>
    <property type="project" value="UniProtKB-UniRule"/>
</dbReference>
<organism evidence="8 9">
    <name type="scientific">Candidatus Roizmanbacteria bacterium RIFCSPHIGHO2_01_FULL_39_12b</name>
    <dbReference type="NCBI Taxonomy" id="1802030"/>
    <lineage>
        <taxon>Bacteria</taxon>
        <taxon>Candidatus Roizmaniibacteriota</taxon>
    </lineage>
</organism>
<dbReference type="GO" id="GO:0006281">
    <property type="term" value="P:DNA repair"/>
    <property type="evidence" value="ECO:0007669"/>
    <property type="project" value="UniProtKB-UniRule"/>
</dbReference>
<dbReference type="SMART" id="SM00278">
    <property type="entry name" value="HhH1"/>
    <property type="match status" value="2"/>
</dbReference>
<comment type="subcellular location">
    <subcellularLocation>
        <location evidence="6">Cytoplasm</location>
    </subcellularLocation>
</comment>
<evidence type="ECO:0000256" key="4">
    <source>
        <dbReference type="ARBA" id="ARBA00023172"/>
    </source>
</evidence>
<feature type="region of interest" description="Domain III" evidence="6">
    <location>
        <begin position="147"/>
        <end position="190"/>
    </location>
</feature>
<evidence type="ECO:0000256" key="6">
    <source>
        <dbReference type="HAMAP-Rule" id="MF_00031"/>
    </source>
</evidence>
<dbReference type="Gene3D" id="1.10.150.20">
    <property type="entry name" value="5' to 3' exonuclease, C-terminal subdomain"/>
    <property type="match status" value="1"/>
</dbReference>
<keyword evidence="8" id="KW-0347">Helicase</keyword>
<evidence type="ECO:0000256" key="1">
    <source>
        <dbReference type="ARBA" id="ARBA00022490"/>
    </source>
</evidence>
<evidence type="ECO:0000256" key="5">
    <source>
        <dbReference type="ARBA" id="ARBA00023204"/>
    </source>
</evidence>
<keyword evidence="8" id="KW-0378">Hydrolase</keyword>
<dbReference type="GO" id="GO:0005524">
    <property type="term" value="F:ATP binding"/>
    <property type="evidence" value="ECO:0007669"/>
    <property type="project" value="InterPro"/>
</dbReference>
<feature type="domain" description="Helix-hairpin-helix DNA-binding motif class 1" evidence="7">
    <location>
        <begin position="106"/>
        <end position="125"/>
    </location>
</feature>
<keyword evidence="3 6" id="KW-0238">DNA-binding</keyword>
<name>A0A1F7GCE4_9BACT</name>
<dbReference type="InterPro" id="IPR013849">
    <property type="entry name" value="DNA_helicase_Holl-junc_RuvA_I"/>
</dbReference>
<dbReference type="InterPro" id="IPR011114">
    <property type="entry name" value="RuvA_C"/>
</dbReference>
<dbReference type="InterPro" id="IPR003583">
    <property type="entry name" value="Hlx-hairpin-Hlx_DNA-bd_motif"/>
</dbReference>
<dbReference type="InterPro" id="IPR000085">
    <property type="entry name" value="RuvA"/>
</dbReference>
<evidence type="ECO:0000256" key="3">
    <source>
        <dbReference type="ARBA" id="ARBA00023125"/>
    </source>
</evidence>
<comment type="similarity">
    <text evidence="6">Belongs to the RuvA family.</text>
</comment>
<protein>
    <recommendedName>
        <fullName evidence="6">Holliday junction branch migration complex subunit RuvA</fullName>
    </recommendedName>
</protein>
<dbReference type="NCBIfam" id="TIGR00084">
    <property type="entry name" value="ruvA"/>
    <property type="match status" value="1"/>
</dbReference>
<comment type="domain">
    <text evidence="6">Has three domains with a flexible linker between the domains II and III and assumes an 'L' shape. Domain III is highly mobile and contacts RuvB.</text>
</comment>
<dbReference type="SUPFAM" id="SSF50249">
    <property type="entry name" value="Nucleic acid-binding proteins"/>
    <property type="match status" value="1"/>
</dbReference>
<feature type="domain" description="Helix-hairpin-helix DNA-binding motif class 1" evidence="7">
    <location>
        <begin position="71"/>
        <end position="90"/>
    </location>
</feature>
<comment type="subunit">
    <text evidence="6">Homotetramer. Forms an RuvA(8)-RuvB(12)-Holliday junction (HJ) complex. HJ DNA is sandwiched between 2 RuvA tetramers; dsDNA enters through RuvA and exits via RuvB. An RuvB hexamer assembles on each DNA strand where it exits the tetramer. Each RuvB hexamer is contacted by two RuvA subunits (via domain III) on 2 adjacent RuvB subunits; this complex drives branch migration. In the full resolvosome a probable DNA-RuvA(4)-RuvB(12)-RuvC(2) complex forms which resolves the HJ.</text>
</comment>
<comment type="function">
    <text evidence="6">The RuvA-RuvB-RuvC complex processes Holliday junction (HJ) DNA during genetic recombination and DNA repair, while the RuvA-RuvB complex plays an important role in the rescue of blocked DNA replication forks via replication fork reversal (RFR). RuvA specifically binds to HJ cruciform DNA, conferring on it an open structure. The RuvB hexamer acts as an ATP-dependent pump, pulling dsDNA into and through the RuvAB complex. HJ branch migration allows RuvC to scan DNA until it finds its consensus sequence, where it cleaves and resolves the cruciform DNA.</text>
</comment>
<keyword evidence="1 6" id="KW-0963">Cytoplasm</keyword>
<reference evidence="8 9" key="1">
    <citation type="journal article" date="2016" name="Nat. Commun.">
        <title>Thousands of microbial genomes shed light on interconnected biogeochemical processes in an aquifer system.</title>
        <authorList>
            <person name="Anantharaman K."/>
            <person name="Brown C.T."/>
            <person name="Hug L.A."/>
            <person name="Sharon I."/>
            <person name="Castelle C.J."/>
            <person name="Probst A.J."/>
            <person name="Thomas B.C."/>
            <person name="Singh A."/>
            <person name="Wilkins M.J."/>
            <person name="Karaoz U."/>
            <person name="Brodie E.L."/>
            <person name="Williams K.H."/>
            <person name="Hubbard S.S."/>
            <person name="Banfield J.F."/>
        </authorList>
    </citation>
    <scope>NUCLEOTIDE SEQUENCE [LARGE SCALE GENOMIC DNA]</scope>
</reference>
<dbReference type="HAMAP" id="MF_00031">
    <property type="entry name" value="DNA_HJ_migration_RuvA"/>
    <property type="match status" value="1"/>
</dbReference>
<dbReference type="GO" id="GO:0009379">
    <property type="term" value="C:Holliday junction helicase complex"/>
    <property type="evidence" value="ECO:0007669"/>
    <property type="project" value="InterPro"/>
</dbReference>
<dbReference type="CDD" id="cd14332">
    <property type="entry name" value="UBA_RuvA_C"/>
    <property type="match status" value="1"/>
</dbReference>
<sequence length="190" mass="21256">MIGKIKGILTEVKGNRGYVKTTSGISYLVYLTPYFLDKVGQNIEPYTHFQIKDDDQVLFGFENYGQYSLFQQLISVDGVGPKSAFSMVSYADFSQLMSAIESNDVYFFESIPGVGKKTASRIILDLSGKLAKQVSVDSLITNAEDVTVIEALRSLGFKEGDIKKHLKEVDKTLSLEEKIKQIIMLMTERT</sequence>
<proteinExistence type="inferred from homology"/>
<gene>
    <name evidence="6" type="primary">ruvA</name>
    <name evidence="8" type="ORF">A2690_02635</name>
</gene>
<keyword evidence="4 6" id="KW-0233">DNA recombination</keyword>
<dbReference type="InterPro" id="IPR010994">
    <property type="entry name" value="RuvA_2-like"/>
</dbReference>
<comment type="caution">
    <text evidence="8">The sequence shown here is derived from an EMBL/GenBank/DDBJ whole genome shotgun (WGS) entry which is preliminary data.</text>
</comment>
<dbReference type="SUPFAM" id="SSF47781">
    <property type="entry name" value="RuvA domain 2-like"/>
    <property type="match status" value="1"/>
</dbReference>
<dbReference type="GO" id="GO:0048476">
    <property type="term" value="C:Holliday junction resolvase complex"/>
    <property type="evidence" value="ECO:0007669"/>
    <property type="project" value="UniProtKB-UniRule"/>
</dbReference>
<dbReference type="Pfam" id="PF01330">
    <property type="entry name" value="RuvA_N"/>
    <property type="match status" value="1"/>
</dbReference>
<evidence type="ECO:0000256" key="2">
    <source>
        <dbReference type="ARBA" id="ARBA00022763"/>
    </source>
</evidence>
<dbReference type="AlphaFoldDB" id="A0A1F7GCE4"/>
<keyword evidence="5 6" id="KW-0234">DNA repair</keyword>
<evidence type="ECO:0000313" key="8">
    <source>
        <dbReference type="EMBL" id="OGK16576.1"/>
    </source>
</evidence>
<dbReference type="GO" id="GO:0009378">
    <property type="term" value="F:four-way junction helicase activity"/>
    <property type="evidence" value="ECO:0007669"/>
    <property type="project" value="InterPro"/>
</dbReference>
<keyword evidence="8" id="KW-0547">Nucleotide-binding</keyword>
<dbReference type="EMBL" id="MFZF01000015">
    <property type="protein sequence ID" value="OGK16576.1"/>
    <property type="molecule type" value="Genomic_DNA"/>
</dbReference>
<dbReference type="GO" id="GO:0000400">
    <property type="term" value="F:four-way junction DNA binding"/>
    <property type="evidence" value="ECO:0007669"/>
    <property type="project" value="UniProtKB-UniRule"/>
</dbReference>
<comment type="caution">
    <text evidence="6">Lacks conserved residue(s) required for the propagation of feature annotation.</text>
</comment>
<dbReference type="InterPro" id="IPR012340">
    <property type="entry name" value="NA-bd_OB-fold"/>
</dbReference>
<keyword evidence="8" id="KW-0067">ATP-binding</keyword>
<dbReference type="GO" id="GO:0005737">
    <property type="term" value="C:cytoplasm"/>
    <property type="evidence" value="ECO:0007669"/>
    <property type="project" value="UniProtKB-SubCell"/>
</dbReference>
<accession>A0A1F7GCE4</accession>
<evidence type="ECO:0000259" key="7">
    <source>
        <dbReference type="SMART" id="SM00278"/>
    </source>
</evidence>